<keyword evidence="1" id="KW-0378">Hydrolase</keyword>
<dbReference type="PANTHER" id="PTHR11014">
    <property type="entry name" value="PEPTIDASE M20 FAMILY MEMBER"/>
    <property type="match status" value="1"/>
</dbReference>
<dbReference type="CDD" id="cd03886">
    <property type="entry name" value="M20_Acy1"/>
    <property type="match status" value="1"/>
</dbReference>
<dbReference type="PIRSF" id="PIRSF005962">
    <property type="entry name" value="Pept_M20D_amidohydro"/>
    <property type="match status" value="1"/>
</dbReference>
<dbReference type="InterPro" id="IPR011650">
    <property type="entry name" value="Peptidase_M20_dimer"/>
</dbReference>
<protein>
    <submittedName>
        <fullName evidence="3">M20 family metallopeptidase</fullName>
    </submittedName>
</protein>
<dbReference type="InterPro" id="IPR002933">
    <property type="entry name" value="Peptidase_M20"/>
</dbReference>
<sequence length="390" mass="41248">MPAAIVFSDQDIARAVDIRRQLHRNPELQFEEHSTAGLVARELAELGFAVRTGVACTGVLADMQGRPGSKTVALRADMDALPIVECTGLEHASRTPGKMHACGHDGHTASLLLAARAIARIMPGLDGRVRLLFQPAEESGKGAKQMIADGALEGVDAIFGYHNRPGLRRGQIAVKAGPTCGGGDRVQVVIHGKAGHASRPHLAVDPIYVATLVIQAWHGLVSRSLSALSSGVISVTSMHAGSQANAGSIPERCEMLVNIRSDSPQTREVLLTQAQRLATGICEMHGARAEIRILSSVPAVVNDAAMAGLVADALREADGVGPVLQLSSLPTIGGEDFSYYLQRIPGCLYFVGMGEEHADLHSSSYDFCDAVLPVAASAFAHIARAWLMRE</sequence>
<reference evidence="4" key="1">
    <citation type="journal article" date="2019" name="Int. J. Syst. Evol. Microbiol.">
        <title>The Global Catalogue of Microorganisms (GCM) 10K type strain sequencing project: providing services to taxonomists for standard genome sequencing and annotation.</title>
        <authorList>
            <consortium name="The Broad Institute Genomics Platform"/>
            <consortium name="The Broad Institute Genome Sequencing Center for Infectious Disease"/>
            <person name="Wu L."/>
            <person name="Ma J."/>
        </authorList>
    </citation>
    <scope>NUCLEOTIDE SEQUENCE [LARGE SCALE GENOMIC DNA]</scope>
    <source>
        <strain evidence="4">LMG 24813</strain>
    </source>
</reference>
<evidence type="ECO:0000256" key="1">
    <source>
        <dbReference type="ARBA" id="ARBA00022801"/>
    </source>
</evidence>
<comment type="caution">
    <text evidence="3">The sequence shown here is derived from an EMBL/GenBank/DDBJ whole genome shotgun (WGS) entry which is preliminary data.</text>
</comment>
<dbReference type="RefSeq" id="WP_217964383.1">
    <property type="nucleotide sequence ID" value="NZ_JAHTBN010000003.1"/>
</dbReference>
<dbReference type="Pfam" id="PF07687">
    <property type="entry name" value="M20_dimer"/>
    <property type="match status" value="1"/>
</dbReference>
<accession>A0ABV8NWU4</accession>
<dbReference type="NCBIfam" id="TIGR01891">
    <property type="entry name" value="amidohydrolases"/>
    <property type="match status" value="1"/>
</dbReference>
<proteinExistence type="predicted"/>
<name>A0ABV8NWU4_9BURK</name>
<evidence type="ECO:0000259" key="2">
    <source>
        <dbReference type="Pfam" id="PF07687"/>
    </source>
</evidence>
<feature type="domain" description="Peptidase M20 dimerisation" evidence="2">
    <location>
        <begin position="186"/>
        <end position="278"/>
    </location>
</feature>
<dbReference type="Proteomes" id="UP001595848">
    <property type="component" value="Unassembled WGS sequence"/>
</dbReference>
<evidence type="ECO:0000313" key="4">
    <source>
        <dbReference type="Proteomes" id="UP001595848"/>
    </source>
</evidence>
<dbReference type="Pfam" id="PF01546">
    <property type="entry name" value="Peptidase_M20"/>
    <property type="match status" value="1"/>
</dbReference>
<dbReference type="PANTHER" id="PTHR11014:SF63">
    <property type="entry name" value="METALLOPEPTIDASE, PUTATIVE (AFU_ORTHOLOGUE AFUA_6G09600)-RELATED"/>
    <property type="match status" value="1"/>
</dbReference>
<organism evidence="3 4">
    <name type="scientific">Candidimonas humi</name>
    <dbReference type="NCBI Taxonomy" id="683355"/>
    <lineage>
        <taxon>Bacteria</taxon>
        <taxon>Pseudomonadati</taxon>
        <taxon>Pseudomonadota</taxon>
        <taxon>Betaproteobacteria</taxon>
        <taxon>Burkholderiales</taxon>
        <taxon>Alcaligenaceae</taxon>
        <taxon>Candidimonas</taxon>
    </lineage>
</organism>
<evidence type="ECO:0000313" key="3">
    <source>
        <dbReference type="EMBL" id="MFC4200356.1"/>
    </source>
</evidence>
<keyword evidence="4" id="KW-1185">Reference proteome</keyword>
<dbReference type="InterPro" id="IPR017439">
    <property type="entry name" value="Amidohydrolase"/>
</dbReference>
<dbReference type="EMBL" id="JBHSBV010000002">
    <property type="protein sequence ID" value="MFC4200356.1"/>
    <property type="molecule type" value="Genomic_DNA"/>
</dbReference>
<gene>
    <name evidence="3" type="ORF">ACFOY1_05255</name>
</gene>